<dbReference type="Proteomes" id="UP001642540">
    <property type="component" value="Unassembled WGS sequence"/>
</dbReference>
<dbReference type="Gene3D" id="3.40.33.10">
    <property type="entry name" value="CAP"/>
    <property type="match status" value="1"/>
</dbReference>
<evidence type="ECO:0000259" key="2">
    <source>
        <dbReference type="SMART" id="SM00198"/>
    </source>
</evidence>
<dbReference type="PANTHER" id="PTHR10334">
    <property type="entry name" value="CYSTEINE-RICH SECRETORY PROTEIN-RELATED"/>
    <property type="match status" value="1"/>
</dbReference>
<feature type="signal peptide" evidence="1">
    <location>
        <begin position="1"/>
        <end position="26"/>
    </location>
</feature>
<comment type="caution">
    <text evidence="3">The sequence shown here is derived from an EMBL/GenBank/DDBJ whole genome shotgun (WGS) entry which is preliminary data.</text>
</comment>
<keyword evidence="1" id="KW-0732">Signal</keyword>
<feature type="chain" id="PRO_5045551278" description="SCP domain-containing protein" evidence="1">
    <location>
        <begin position="27"/>
        <end position="356"/>
    </location>
</feature>
<name>A0ABP1PKD5_9HEXA</name>
<keyword evidence="4" id="KW-1185">Reference proteome</keyword>
<gene>
    <name evidence="3" type="ORF">ODALV1_LOCUS378</name>
</gene>
<dbReference type="InterPro" id="IPR035940">
    <property type="entry name" value="CAP_sf"/>
</dbReference>
<dbReference type="SUPFAM" id="SSF55797">
    <property type="entry name" value="PR-1-like"/>
    <property type="match status" value="1"/>
</dbReference>
<reference evidence="3 4" key="1">
    <citation type="submission" date="2024-08" db="EMBL/GenBank/DDBJ databases">
        <authorList>
            <person name="Cucini C."/>
            <person name="Frati F."/>
        </authorList>
    </citation>
    <scope>NUCLEOTIDE SEQUENCE [LARGE SCALE GENOMIC DNA]</scope>
</reference>
<evidence type="ECO:0000313" key="4">
    <source>
        <dbReference type="Proteomes" id="UP001642540"/>
    </source>
</evidence>
<dbReference type="InterPro" id="IPR014044">
    <property type="entry name" value="CAP_dom"/>
</dbReference>
<evidence type="ECO:0000256" key="1">
    <source>
        <dbReference type="SAM" id="SignalP"/>
    </source>
</evidence>
<feature type="domain" description="SCP" evidence="2">
    <location>
        <begin position="189"/>
        <end position="341"/>
    </location>
</feature>
<protein>
    <recommendedName>
        <fullName evidence="2">SCP domain-containing protein</fullName>
    </recommendedName>
</protein>
<dbReference type="InterPro" id="IPR001283">
    <property type="entry name" value="CRISP-related"/>
</dbReference>
<organism evidence="3 4">
    <name type="scientific">Orchesella dallaii</name>
    <dbReference type="NCBI Taxonomy" id="48710"/>
    <lineage>
        <taxon>Eukaryota</taxon>
        <taxon>Metazoa</taxon>
        <taxon>Ecdysozoa</taxon>
        <taxon>Arthropoda</taxon>
        <taxon>Hexapoda</taxon>
        <taxon>Collembola</taxon>
        <taxon>Entomobryomorpha</taxon>
        <taxon>Entomobryoidea</taxon>
        <taxon>Orchesellidae</taxon>
        <taxon>Orchesellinae</taxon>
        <taxon>Orchesella</taxon>
    </lineage>
</organism>
<evidence type="ECO:0000313" key="3">
    <source>
        <dbReference type="EMBL" id="CAL8068605.1"/>
    </source>
</evidence>
<dbReference type="CDD" id="cd05382">
    <property type="entry name" value="CAP_GAPR1-like"/>
    <property type="match status" value="1"/>
</dbReference>
<sequence>MARSSSSRMAVWAILFAATAPLLVNGAGDPQYGLNMVAKAGKGVCWIEKLNKMPPIDDQGVNWGTCDGNMKFKDDEYARMLKDNQDSIRSQGFDPDQYKDMINTSVMNNLKQFVRDKFSQLPSAYQTCQSYVDNENAAPQKDYTSLLKDAPGGAYPWKAVAHCLMQVLDAENGADSVRDLKNYWSRPKPFLKAILDRENANRARHGVPSLKMDPELNTRAQRYAETLAGKCVMEHMADVDPTNPDLQYMGGQTGENLAEAGYLHGSDADNGVDAGANGWYSEVQNYPWPVYNGNNALGTIGHFTQSVWKSSQRVGYGIAKRPGCDNVFIVARYSPGGNVQDDGMTYYKPNVLPPIS</sequence>
<proteinExistence type="predicted"/>
<dbReference type="InterPro" id="IPR034113">
    <property type="entry name" value="SCP_GAPR1-like"/>
</dbReference>
<dbReference type="Pfam" id="PF00188">
    <property type="entry name" value="CAP"/>
    <property type="match status" value="1"/>
</dbReference>
<dbReference type="SMART" id="SM00198">
    <property type="entry name" value="SCP"/>
    <property type="match status" value="1"/>
</dbReference>
<dbReference type="EMBL" id="CAXLJM020000002">
    <property type="protein sequence ID" value="CAL8068605.1"/>
    <property type="molecule type" value="Genomic_DNA"/>
</dbReference>
<accession>A0ABP1PKD5</accession>
<dbReference type="PRINTS" id="PR00837">
    <property type="entry name" value="V5TPXLIKE"/>
</dbReference>